<dbReference type="InterPro" id="IPR016339">
    <property type="entry name" value="Hemoglobin_trunc_I"/>
</dbReference>
<gene>
    <name evidence="8" type="ORF">ACFQRB_15190</name>
</gene>
<keyword evidence="5" id="KW-0561">Oxygen transport</keyword>
<dbReference type="CDD" id="cd00454">
    <property type="entry name" value="TrHb1_N"/>
    <property type="match status" value="1"/>
</dbReference>
<evidence type="ECO:0000256" key="1">
    <source>
        <dbReference type="ARBA" id="ARBA00001971"/>
    </source>
</evidence>
<dbReference type="GeneID" id="81120540"/>
<dbReference type="GO" id="GO:0005344">
    <property type="term" value="F:oxygen carrier activity"/>
    <property type="evidence" value="ECO:0007669"/>
    <property type="project" value="UniProtKB-KW"/>
</dbReference>
<accession>A0ABD5XQP0</accession>
<dbReference type="RefSeq" id="WP_284013408.1">
    <property type="nucleotide sequence ID" value="NZ_CP126156.1"/>
</dbReference>
<dbReference type="PIRSF" id="PIRSF002030">
    <property type="entry name" value="Globin_Protozoa/Cyanobacteria"/>
    <property type="match status" value="1"/>
</dbReference>
<name>A0ABD5XQP0_9EURY</name>
<dbReference type="InterPro" id="IPR012292">
    <property type="entry name" value="Globin/Proto"/>
</dbReference>
<dbReference type="GO" id="GO:0046872">
    <property type="term" value="F:metal ion binding"/>
    <property type="evidence" value="ECO:0007669"/>
    <property type="project" value="UniProtKB-KW"/>
</dbReference>
<dbReference type="Gene3D" id="1.10.490.10">
    <property type="entry name" value="Globins"/>
    <property type="match status" value="1"/>
</dbReference>
<organism evidence="8 9">
    <name type="scientific">Halobaculum litoreum</name>
    <dbReference type="NCBI Taxonomy" id="3031998"/>
    <lineage>
        <taxon>Archaea</taxon>
        <taxon>Methanobacteriati</taxon>
        <taxon>Methanobacteriota</taxon>
        <taxon>Stenosarchaea group</taxon>
        <taxon>Halobacteria</taxon>
        <taxon>Halobacteriales</taxon>
        <taxon>Haloferacaceae</taxon>
        <taxon>Halobaculum</taxon>
    </lineage>
</organism>
<evidence type="ECO:0000256" key="7">
    <source>
        <dbReference type="ARBA" id="ARBA00023004"/>
    </source>
</evidence>
<evidence type="ECO:0000256" key="6">
    <source>
        <dbReference type="ARBA" id="ARBA00022723"/>
    </source>
</evidence>
<protein>
    <submittedName>
        <fullName evidence="8">Group 1 truncated hemoglobin</fullName>
    </submittedName>
</protein>
<dbReference type="InterPro" id="IPR009050">
    <property type="entry name" value="Globin-like_sf"/>
</dbReference>
<comment type="cofactor">
    <cofactor evidence="1">
        <name>heme</name>
        <dbReference type="ChEBI" id="CHEBI:30413"/>
    </cofactor>
</comment>
<dbReference type="EMBL" id="JBHSZG010000001">
    <property type="protein sequence ID" value="MFC7137414.1"/>
    <property type="molecule type" value="Genomic_DNA"/>
</dbReference>
<sequence>MSTLYERLGGDDAIATVVDDFYDRMLDDDRVRHYFDDVDMERQRRHQTLFLASVAGGTDAYDGADMATAHEDLGITDREFGIVAEHLDAALADAGVDEADREAVLSEVAALKPAIVSA</sequence>
<keyword evidence="7" id="KW-0408">Iron</keyword>
<keyword evidence="4" id="KW-0349">Heme</keyword>
<keyword evidence="3" id="KW-0813">Transport</keyword>
<dbReference type="Proteomes" id="UP001596368">
    <property type="component" value="Unassembled WGS sequence"/>
</dbReference>
<evidence type="ECO:0000256" key="5">
    <source>
        <dbReference type="ARBA" id="ARBA00022621"/>
    </source>
</evidence>
<dbReference type="InterPro" id="IPR019795">
    <property type="entry name" value="Globin_bac-like_CS"/>
</dbReference>
<comment type="caution">
    <text evidence="8">The sequence shown here is derived from an EMBL/GenBank/DDBJ whole genome shotgun (WGS) entry which is preliminary data.</text>
</comment>
<dbReference type="InterPro" id="IPR001486">
    <property type="entry name" value="Hemoglobin_trunc"/>
</dbReference>
<comment type="similarity">
    <text evidence="2">Belongs to the truncated hemoglobin family. Group I subfamily.</text>
</comment>
<reference evidence="8 9" key="1">
    <citation type="journal article" date="2019" name="Int. J. Syst. Evol. Microbiol.">
        <title>The Global Catalogue of Microorganisms (GCM) 10K type strain sequencing project: providing services to taxonomists for standard genome sequencing and annotation.</title>
        <authorList>
            <consortium name="The Broad Institute Genomics Platform"/>
            <consortium name="The Broad Institute Genome Sequencing Center for Infectious Disease"/>
            <person name="Wu L."/>
            <person name="Ma J."/>
        </authorList>
    </citation>
    <scope>NUCLEOTIDE SEQUENCE [LARGE SCALE GENOMIC DNA]</scope>
    <source>
        <strain evidence="8 9">DT92</strain>
    </source>
</reference>
<proteinExistence type="inferred from homology"/>
<evidence type="ECO:0000313" key="8">
    <source>
        <dbReference type="EMBL" id="MFC7137414.1"/>
    </source>
</evidence>
<dbReference type="SUPFAM" id="SSF46458">
    <property type="entry name" value="Globin-like"/>
    <property type="match status" value="1"/>
</dbReference>
<evidence type="ECO:0000256" key="3">
    <source>
        <dbReference type="ARBA" id="ARBA00022448"/>
    </source>
</evidence>
<evidence type="ECO:0000313" key="9">
    <source>
        <dbReference type="Proteomes" id="UP001596368"/>
    </source>
</evidence>
<keyword evidence="6" id="KW-0479">Metal-binding</keyword>
<dbReference type="AlphaFoldDB" id="A0ABD5XQP0"/>
<dbReference type="PROSITE" id="PS01213">
    <property type="entry name" value="GLOBIN_FAM_2"/>
    <property type="match status" value="1"/>
</dbReference>
<keyword evidence="9" id="KW-1185">Reference proteome</keyword>
<evidence type="ECO:0000256" key="4">
    <source>
        <dbReference type="ARBA" id="ARBA00022617"/>
    </source>
</evidence>
<evidence type="ECO:0000256" key="2">
    <source>
        <dbReference type="ARBA" id="ARBA00009660"/>
    </source>
</evidence>
<dbReference type="Pfam" id="PF01152">
    <property type="entry name" value="Bac_globin"/>
    <property type="match status" value="1"/>
</dbReference>